<reference evidence="1" key="1">
    <citation type="submission" date="2015-06" db="EMBL/GenBank/DDBJ databases">
        <authorList>
            <person name="Joergensen T."/>
        </authorList>
    </citation>
    <scope>NUCLEOTIDE SEQUENCE</scope>
    <source>
        <plasmid evidence="1">pRGRH0447</plasmid>
    </source>
</reference>
<name>A0A0H5PZ74_9ZZZZ</name>
<protein>
    <submittedName>
        <fullName evidence="1">Uncharacterized protein</fullName>
    </submittedName>
</protein>
<proteinExistence type="predicted"/>
<evidence type="ECO:0000313" key="1">
    <source>
        <dbReference type="EMBL" id="CRY95036.1"/>
    </source>
</evidence>
<dbReference type="EMBL" id="LN853089">
    <property type="protein sequence ID" value="CRY95036.1"/>
    <property type="molecule type" value="Genomic_DNA"/>
</dbReference>
<dbReference type="AlphaFoldDB" id="A0A0H5PZ74"/>
<keyword evidence="1" id="KW-0614">Plasmid</keyword>
<sequence length="490" mass="57461">MDKEQGYPTNYIEQTEYLGSQYEEVDGCTFYAELFPDNECTGELNEDFSKPNAIYLYTDERDKDSKRRMRRRIMLKDTWEQDYMDYVELNEKTLCGGLTYRARSNKLQNAHRCHAIIIDLDGVGLKELRNLFLRMGLKEGHPFAIPIPTFIASSGKGVHIYYVLDEPIDLFPNIKMQLKSLKHDLTFRIWDYKSTSQLKNIQYQSINQGFRMIGSINDKYGTQVRAYRTGKRVSIEYLNGFVRSEVDLTQRFRPSRMTKEEAKIKFPEWYANTFDEDGNKRKDRPQSGKWDIKGKVHGSDPFALYHWWMRQTDFAKGGHRYFFLMCMSIYASKCDVPKVKLRKDMQTVFEELKTIEHENPLVKEDMESALEAYSKEYWNFTIDNISKLTDVRIEKNKRNGRKQAQHLQLARGIRQIKGSMGEAVSGGGRPEMSKIVEEWRKEHPDGRKADCIRETGLSKPTVLKWWNAPAEPELTLEERLKMSRVGRLKS</sequence>
<accession>A0A0H5PZ74</accession>
<organism evidence="1">
    <name type="scientific">uncultured prokaryote</name>
    <dbReference type="NCBI Taxonomy" id="198431"/>
    <lineage>
        <taxon>unclassified sequences</taxon>
        <taxon>environmental samples</taxon>
    </lineage>
</organism>
<geneLocation type="plasmid" evidence="1">
    <name>pRGRH0447</name>
</geneLocation>
<reference evidence="1" key="2">
    <citation type="submission" date="2015-07" db="EMBL/GenBank/DDBJ databases">
        <title>Plasmids, circular viruses and viroids from rat gut.</title>
        <authorList>
            <person name="Jorgensen T.J."/>
            <person name="Hansen M.A."/>
            <person name="Xu Z."/>
            <person name="Tabak M.A."/>
            <person name="Sorensen S.J."/>
            <person name="Hansen L.H."/>
        </authorList>
    </citation>
    <scope>NUCLEOTIDE SEQUENCE</scope>
    <source>
        <plasmid evidence="1">pRGRH0447</plasmid>
    </source>
</reference>